<dbReference type="Proteomes" id="UP000637195">
    <property type="component" value="Unassembled WGS sequence"/>
</dbReference>
<protein>
    <recommendedName>
        <fullName evidence="3">UDP-glucose/GDP-mannose dehydrogenase C-terminal domain-containing protein</fullName>
    </recommendedName>
</protein>
<dbReference type="SUPFAM" id="SSF52413">
    <property type="entry name" value="UDP-glucose/GDP-mannose dehydrogenase C-terminal domain"/>
    <property type="match status" value="1"/>
</dbReference>
<sequence>MGADCVVMAVFHDTFKDISLGALKCVMNSDPVLIDIRGMFGRGDAERIRFCYRGL</sequence>
<evidence type="ECO:0000313" key="1">
    <source>
        <dbReference type="EMBL" id="CAD6490908.1"/>
    </source>
</evidence>
<evidence type="ECO:0008006" key="3">
    <source>
        <dbReference type="Google" id="ProtNLM"/>
    </source>
</evidence>
<dbReference type="InterPro" id="IPR036220">
    <property type="entry name" value="UDP-Glc/GDP-Man_DH_C_sf"/>
</dbReference>
<name>A0A811T4S2_9EURY</name>
<dbReference type="Gene3D" id="3.40.50.720">
    <property type="entry name" value="NAD(P)-binding Rossmann-like Domain"/>
    <property type="match status" value="1"/>
</dbReference>
<dbReference type="EMBL" id="CAJHIM010000001">
    <property type="protein sequence ID" value="CAD6490908.1"/>
    <property type="molecule type" value="Genomic_DNA"/>
</dbReference>
<evidence type="ECO:0000313" key="2">
    <source>
        <dbReference type="Proteomes" id="UP000637195"/>
    </source>
</evidence>
<dbReference type="AlphaFoldDB" id="A0A811T4S2"/>
<gene>
    <name evidence="1" type="ORF">ANIMEMIM_00037</name>
</gene>
<accession>A0A811T4S2</accession>
<comment type="caution">
    <text evidence="1">The sequence shown here is derived from an EMBL/GenBank/DDBJ whole genome shotgun (WGS) entry which is preliminary data.</text>
</comment>
<reference evidence="1" key="1">
    <citation type="submission" date="2020-10" db="EMBL/GenBank/DDBJ databases">
        <authorList>
            <person name="Hahn C.J."/>
            <person name="Laso-Perez R."/>
            <person name="Vulcano F."/>
            <person name="Vaziourakis K.-M."/>
            <person name="Stokke R."/>
            <person name="Steen I.H."/>
            <person name="Teske A."/>
            <person name="Boetius A."/>
            <person name="Liebeke M."/>
            <person name="Amann R."/>
            <person name="Knittel K."/>
        </authorList>
    </citation>
    <scope>NUCLEOTIDE SEQUENCE</scope>
    <source>
        <strain evidence="1">Gfbio:e3339647-f889-4370-9287-4fb5cb688e4c:AG393N10_GoMArc1</strain>
    </source>
</reference>
<organism evidence="1 2">
    <name type="scientific">Candidatus Argoarchaeum ethanivorans</name>
    <dbReference type="NCBI Taxonomy" id="2608793"/>
    <lineage>
        <taxon>Archaea</taxon>
        <taxon>Methanobacteriati</taxon>
        <taxon>Methanobacteriota</taxon>
        <taxon>Stenosarchaea group</taxon>
        <taxon>Methanomicrobia</taxon>
        <taxon>Methanosarcinales</taxon>
        <taxon>Methanosarcinales incertae sedis</taxon>
        <taxon>GOM Arc I cluster</taxon>
        <taxon>Candidatus Argoarchaeum</taxon>
    </lineage>
</organism>
<proteinExistence type="predicted"/>